<dbReference type="Pfam" id="PF17318">
    <property type="entry name" value="DUF5361"/>
    <property type="match status" value="1"/>
</dbReference>
<dbReference type="AlphaFoldDB" id="A0A291DD18"/>
<proteinExistence type="predicted"/>
<reference evidence="3" key="1">
    <citation type="submission" date="2017-09" db="EMBL/GenBank/DDBJ databases">
        <title>FDA dAtabase for Regulatory Grade micrObial Sequences (FDA-ARGOS): Supporting development and validation of Infectious Disease Dx tests.</title>
        <authorList>
            <person name="Minogue T."/>
            <person name="Wolcott M."/>
            <person name="Wasieloski L."/>
            <person name="Aguilar W."/>
            <person name="Moore D."/>
            <person name="Tallon L."/>
            <person name="Sadzewicz L."/>
            <person name="Ott S."/>
            <person name="Zhao X."/>
            <person name="Nagaraj S."/>
            <person name="Vavikolanu K."/>
            <person name="Aluvathingal J."/>
            <person name="Nadendla S."/>
            <person name="Sichtig H."/>
        </authorList>
    </citation>
    <scope>NUCLEOTIDE SEQUENCE [LARGE SCALE GENOMIC DNA]</scope>
    <source>
        <strain evidence="3">FDAARGOS_369</strain>
    </source>
</reference>
<dbReference type="Proteomes" id="UP000218628">
    <property type="component" value="Chromosome"/>
</dbReference>
<evidence type="ECO:0000313" key="2">
    <source>
        <dbReference type="EMBL" id="ATF62293.1"/>
    </source>
</evidence>
<dbReference type="EMBL" id="CP023510">
    <property type="protein sequence ID" value="ATF62293.1"/>
    <property type="molecule type" value="Genomic_DNA"/>
</dbReference>
<protein>
    <submittedName>
        <fullName evidence="2">Uncharacterized protein</fullName>
    </submittedName>
</protein>
<accession>A0A291DD18</accession>
<evidence type="ECO:0000256" key="1">
    <source>
        <dbReference type="SAM" id="MobiDB-lite"/>
    </source>
</evidence>
<evidence type="ECO:0000313" key="3">
    <source>
        <dbReference type="Proteomes" id="UP000218628"/>
    </source>
</evidence>
<gene>
    <name evidence="2" type="ORF">CO690_00825</name>
</gene>
<organism evidence="2 3">
    <name type="scientific">Rothia mucilaginosa</name>
    <dbReference type="NCBI Taxonomy" id="43675"/>
    <lineage>
        <taxon>Bacteria</taxon>
        <taxon>Bacillati</taxon>
        <taxon>Actinomycetota</taxon>
        <taxon>Actinomycetes</taxon>
        <taxon>Micrococcales</taxon>
        <taxon>Micrococcaceae</taxon>
        <taxon>Rothia</taxon>
    </lineage>
</organism>
<feature type="region of interest" description="Disordered" evidence="1">
    <location>
        <begin position="78"/>
        <end position="106"/>
    </location>
</feature>
<dbReference type="InterPro" id="IPR035286">
    <property type="entry name" value="DUF5361"/>
</dbReference>
<sequence length="123" mass="14364">MLLSLRRGYREQIDVDCVRYYGAPFLQTLHRYGVLMTASLIRYLPEDSATMRSINQRWSISDHLLAAIYDQLSVANWQRSADGQKNRRRPKPIPRPGVEDADKKKFGTTVVSLEEAKHRFRRD</sequence>
<name>A0A291DD18_9MICC</name>